<organism evidence="2 3">
    <name type="scientific">Celerinatantimonas yamalensis</name>
    <dbReference type="NCBI Taxonomy" id="559956"/>
    <lineage>
        <taxon>Bacteria</taxon>
        <taxon>Pseudomonadati</taxon>
        <taxon>Pseudomonadota</taxon>
        <taxon>Gammaproteobacteria</taxon>
        <taxon>Celerinatantimonadaceae</taxon>
        <taxon>Celerinatantimonas</taxon>
    </lineage>
</organism>
<dbReference type="EMBL" id="JBEQCT010000005">
    <property type="protein sequence ID" value="MFM2485843.1"/>
    <property type="molecule type" value="Genomic_DNA"/>
</dbReference>
<proteinExistence type="predicted"/>
<dbReference type="Pfam" id="PF04287">
    <property type="entry name" value="DUF446"/>
    <property type="match status" value="1"/>
</dbReference>
<dbReference type="PANTHER" id="PTHR39586">
    <property type="entry name" value="CYTOPLASMIC PROTEIN-RELATED"/>
    <property type="match status" value="1"/>
</dbReference>
<sequence length="105" mass="12091">MPSHSYLRRQLQRLEQSLREANLWQASPPSLEALTSQQPFAVDTLHLEQWLQFIFIPRMSALLDAKAALPQSLAITPYAQEAFKNYPATVNTVLCLLKELDEYFQ</sequence>
<dbReference type="InterPro" id="IPR023376">
    <property type="entry name" value="YqcC-like_dom"/>
</dbReference>
<protein>
    <submittedName>
        <fullName evidence="2">YqcC family protein</fullName>
    </submittedName>
</protein>
<comment type="caution">
    <text evidence="2">The sequence shown here is derived from an EMBL/GenBank/DDBJ whole genome shotgun (WGS) entry which is preliminary data.</text>
</comment>
<reference evidence="2 3" key="1">
    <citation type="journal article" date="2013" name="Int. J. Syst. Evol. Microbiol.">
        <title>Celerinatantimonas yamalensis sp. nov., a cold-adapted diazotrophic bacterium from a cold permafrost brine.</title>
        <authorList>
            <person name="Shcherbakova V."/>
            <person name="Chuvilskaya N."/>
            <person name="Rivkina E."/>
            <person name="Demidov N."/>
            <person name="Uchaeva V."/>
            <person name="Suetin S."/>
            <person name="Suzina N."/>
            <person name="Gilichinsky D."/>
        </authorList>
    </citation>
    <scope>NUCLEOTIDE SEQUENCE [LARGE SCALE GENOMIC DNA]</scope>
    <source>
        <strain evidence="2 3">C7</strain>
    </source>
</reference>
<accession>A0ABW9G9B4</accession>
<feature type="domain" description="YqcC-like" evidence="1">
    <location>
        <begin position="8"/>
        <end position="102"/>
    </location>
</feature>
<gene>
    <name evidence="2" type="ORF">ABUE30_12390</name>
</gene>
<evidence type="ECO:0000313" key="2">
    <source>
        <dbReference type="EMBL" id="MFM2485843.1"/>
    </source>
</evidence>
<dbReference type="InterPro" id="IPR007384">
    <property type="entry name" value="UCP006257"/>
</dbReference>
<dbReference type="Gene3D" id="1.20.1440.40">
    <property type="entry name" value="YqcC-like"/>
    <property type="match status" value="1"/>
</dbReference>
<evidence type="ECO:0000259" key="1">
    <source>
        <dbReference type="Pfam" id="PF04287"/>
    </source>
</evidence>
<dbReference type="PANTHER" id="PTHR39586:SF1">
    <property type="entry name" value="CYTOPLASMIC PROTEIN"/>
    <property type="match status" value="1"/>
</dbReference>
<dbReference type="SUPFAM" id="SSF158452">
    <property type="entry name" value="YqcC-like"/>
    <property type="match status" value="1"/>
</dbReference>
<dbReference type="RefSeq" id="WP_408624093.1">
    <property type="nucleotide sequence ID" value="NZ_JBEQCT010000005.1"/>
</dbReference>
<name>A0ABW9G9B4_9GAMM</name>
<evidence type="ECO:0000313" key="3">
    <source>
        <dbReference type="Proteomes" id="UP001629953"/>
    </source>
</evidence>
<dbReference type="Proteomes" id="UP001629953">
    <property type="component" value="Unassembled WGS sequence"/>
</dbReference>
<keyword evidence="3" id="KW-1185">Reference proteome</keyword>
<dbReference type="PIRSF" id="PIRSF006257">
    <property type="entry name" value="UCP006257"/>
    <property type="match status" value="1"/>
</dbReference>
<dbReference type="InterPro" id="IPR036814">
    <property type="entry name" value="YqcC-like_sf"/>
</dbReference>